<evidence type="ECO:0000259" key="10">
    <source>
        <dbReference type="Pfam" id="PF04547"/>
    </source>
</evidence>
<dbReference type="Pfam" id="PF16178">
    <property type="entry name" value="Anoct_dimer"/>
    <property type="match status" value="2"/>
</dbReference>
<proteinExistence type="inferred from homology"/>
<evidence type="ECO:0000256" key="6">
    <source>
        <dbReference type="ARBA" id="ARBA00023136"/>
    </source>
</evidence>
<keyword evidence="7" id="KW-0325">Glycoprotein</keyword>
<feature type="transmembrane region" description="Helical" evidence="8">
    <location>
        <begin position="558"/>
        <end position="579"/>
    </location>
</feature>
<dbReference type="PANTHER" id="PTHR12308:SF84">
    <property type="entry name" value="ANOCTAMIN"/>
    <property type="match status" value="1"/>
</dbReference>
<feature type="transmembrane region" description="Helical" evidence="8">
    <location>
        <begin position="495"/>
        <end position="514"/>
    </location>
</feature>
<evidence type="ECO:0000259" key="11">
    <source>
        <dbReference type="Pfam" id="PF16178"/>
    </source>
</evidence>
<evidence type="ECO:0000256" key="9">
    <source>
        <dbReference type="SAM" id="MobiDB-lite"/>
    </source>
</evidence>
<feature type="transmembrane region" description="Helical" evidence="8">
    <location>
        <begin position="439"/>
        <end position="456"/>
    </location>
</feature>
<organism evidence="12">
    <name type="scientific">Darwinula stevensoni</name>
    <dbReference type="NCBI Taxonomy" id="69355"/>
    <lineage>
        <taxon>Eukaryota</taxon>
        <taxon>Metazoa</taxon>
        <taxon>Ecdysozoa</taxon>
        <taxon>Arthropoda</taxon>
        <taxon>Crustacea</taxon>
        <taxon>Oligostraca</taxon>
        <taxon>Ostracoda</taxon>
        <taxon>Podocopa</taxon>
        <taxon>Podocopida</taxon>
        <taxon>Darwinulocopina</taxon>
        <taxon>Darwinuloidea</taxon>
        <taxon>Darwinulidae</taxon>
        <taxon>Darwinula</taxon>
    </lineage>
</organism>
<evidence type="ECO:0000313" key="12">
    <source>
        <dbReference type="EMBL" id="CAD7244289.1"/>
    </source>
</evidence>
<dbReference type="PANTHER" id="PTHR12308">
    <property type="entry name" value="ANOCTAMIN"/>
    <property type="match status" value="1"/>
</dbReference>
<comment type="caution">
    <text evidence="8">Lacks conserved residue(s) required for the propagation of feature annotation.</text>
</comment>
<feature type="transmembrane region" description="Helical" evidence="8">
    <location>
        <begin position="806"/>
        <end position="825"/>
    </location>
</feature>
<evidence type="ECO:0000256" key="3">
    <source>
        <dbReference type="ARBA" id="ARBA00022475"/>
    </source>
</evidence>
<sequence>MGLEETQSERQDATRPNETKGVLMQNSLLMKTVLDGEGYPAGGGSESPGHKLKGSVMEIARSWELQQPVAHIDSLYFRDKTRQIDYIITYMDDKDDEDDMKQNMKKRESFQHQLEEEGLELELEHKALEVRQKTRKSFYRRLTSVFDYDHSIIPSEPEHFSAGLQNDKDLFLKKVRDEEFSQSQRNYIVYELLRRTQYDDGDETKFGIQRLISDGAYESCFPLHDGRYDVDPHDGTLSTRRLLYKEWARPGRWYKRQPLWLIRNYFGPEVGLYFTWLGFYTSMLFPAAAMGLICFIYGILSLKDNIPSFDICNKNTTGNYTMCPLCDHVCDFWKLSDSCNTSKFAFLFDNAATVVLAVFMAFWGDCHAMFTLVVMAATLFLELWERKQAVVAWEWDLEGFEEEEEPRPEYEAKVKTTRLNPVTLQHEPYVSRYSRCMRLFTVSSFILFLASLRVEWVLFEQLFLVLAAVFGVIVYRLTIIAVLNSSQVGLFKSNAKTVASVTAAIMNLIVIIFFNWVRTLLAFKSVAVVFASLLYNKVAEFLTNMELPRTQTDYEDSYTFKMFVFKFINFYSSLFYIAFFKARQSVVMAVHSFQGRFYGHPGDKEARDSFRYDLCDPAGCLYELCIQLCIIMVGKQALNNFTELALPVTQQTLKPVIQFGFVTLFVAAFPLAPLFALLNNLVELRLDAYNFVCNERRVTSKRVQDIGAWSGILKAVTYIAVICNAFVIAYTTDFIPRMVYQLSHSSNKSLVGFVDASLSVFNTSDFQQDFLPDEYRYNRSNIPPTCRYPGYREPPNSQNPYGYSEFYWHILAARLIFVVVFELYSNYIQTGMSTMAGTENTRCR</sequence>
<feature type="domain" description="Anoctamin dimerisation" evidence="11">
    <location>
        <begin position="131"/>
        <end position="259"/>
    </location>
</feature>
<keyword evidence="4 8" id="KW-0812">Transmembrane</keyword>
<dbReference type="EMBL" id="CAJPEV010000604">
    <property type="protein sequence ID" value="CAG0886850.1"/>
    <property type="molecule type" value="Genomic_DNA"/>
</dbReference>
<dbReference type="Proteomes" id="UP000677054">
    <property type="component" value="Unassembled WGS sequence"/>
</dbReference>
<comment type="subcellular location">
    <subcellularLocation>
        <location evidence="1">Cell membrane</location>
        <topology evidence="1">Multi-pass membrane protein</topology>
    </subcellularLocation>
    <subcellularLocation>
        <location evidence="8">Membrane</location>
        <topology evidence="8">Multi-pass membrane protein</topology>
    </subcellularLocation>
</comment>
<feature type="transmembrane region" description="Helical" evidence="8">
    <location>
        <begin position="344"/>
        <end position="362"/>
    </location>
</feature>
<feature type="transmembrane region" description="Helical" evidence="8">
    <location>
        <begin position="462"/>
        <end position="483"/>
    </location>
</feature>
<dbReference type="OrthoDB" id="296386at2759"/>
<evidence type="ECO:0000256" key="1">
    <source>
        <dbReference type="ARBA" id="ARBA00004651"/>
    </source>
</evidence>
<dbReference type="GO" id="GO:0046983">
    <property type="term" value="F:protein dimerization activity"/>
    <property type="evidence" value="ECO:0007669"/>
    <property type="project" value="InterPro"/>
</dbReference>
<gene>
    <name evidence="12" type="ORF">DSTB1V02_LOCUS4189</name>
</gene>
<feature type="transmembrane region" description="Helical" evidence="8">
    <location>
        <begin position="656"/>
        <end position="678"/>
    </location>
</feature>
<feature type="domain" description="Anoctamin dimerisation" evidence="11">
    <location>
        <begin position="76"/>
        <end position="127"/>
    </location>
</feature>
<keyword evidence="3" id="KW-1003">Cell membrane</keyword>
<dbReference type="GO" id="GO:0005886">
    <property type="term" value="C:plasma membrane"/>
    <property type="evidence" value="ECO:0007669"/>
    <property type="project" value="UniProtKB-SubCell"/>
</dbReference>
<evidence type="ECO:0000256" key="7">
    <source>
        <dbReference type="ARBA" id="ARBA00023180"/>
    </source>
</evidence>
<dbReference type="InterPro" id="IPR049452">
    <property type="entry name" value="Anoctamin_TM"/>
</dbReference>
<feature type="transmembrane region" description="Helical" evidence="8">
    <location>
        <begin position="368"/>
        <end position="384"/>
    </location>
</feature>
<dbReference type="InterPro" id="IPR007632">
    <property type="entry name" value="Anoctamin"/>
</dbReference>
<evidence type="ECO:0000256" key="8">
    <source>
        <dbReference type="RuleBase" id="RU280814"/>
    </source>
</evidence>
<evidence type="ECO:0000256" key="5">
    <source>
        <dbReference type="ARBA" id="ARBA00022989"/>
    </source>
</evidence>
<protein>
    <recommendedName>
        <fullName evidence="8">Anoctamin</fullName>
    </recommendedName>
</protein>
<keyword evidence="5 8" id="KW-1133">Transmembrane helix</keyword>
<evidence type="ECO:0000313" key="13">
    <source>
        <dbReference type="Proteomes" id="UP000677054"/>
    </source>
</evidence>
<accession>A0A7R9A1K8</accession>
<feature type="compositionally biased region" description="Basic and acidic residues" evidence="9">
    <location>
        <begin position="7"/>
        <end position="18"/>
    </location>
</feature>
<evidence type="ECO:0000256" key="2">
    <source>
        <dbReference type="ARBA" id="ARBA00009671"/>
    </source>
</evidence>
<reference evidence="12" key="1">
    <citation type="submission" date="2020-11" db="EMBL/GenBank/DDBJ databases">
        <authorList>
            <person name="Tran Van P."/>
        </authorList>
    </citation>
    <scope>NUCLEOTIDE SEQUENCE</scope>
</reference>
<dbReference type="InterPro" id="IPR032394">
    <property type="entry name" value="Anoct_dimer"/>
</dbReference>
<dbReference type="EMBL" id="LR900121">
    <property type="protein sequence ID" value="CAD7244289.1"/>
    <property type="molecule type" value="Genomic_DNA"/>
</dbReference>
<dbReference type="AlphaFoldDB" id="A0A7R9A1K8"/>
<feature type="transmembrane region" description="Helical" evidence="8">
    <location>
        <begin position="520"/>
        <end position="538"/>
    </location>
</feature>
<dbReference type="GO" id="GO:0005254">
    <property type="term" value="F:chloride channel activity"/>
    <property type="evidence" value="ECO:0007669"/>
    <property type="project" value="TreeGrafter"/>
</dbReference>
<name>A0A7R9A1K8_9CRUS</name>
<keyword evidence="6 8" id="KW-0472">Membrane</keyword>
<keyword evidence="13" id="KW-1185">Reference proteome</keyword>
<comment type="similarity">
    <text evidence="2 8">Belongs to the anoctamin family.</text>
</comment>
<evidence type="ECO:0000256" key="4">
    <source>
        <dbReference type="ARBA" id="ARBA00022692"/>
    </source>
</evidence>
<feature type="domain" description="Anoctamin transmembrane" evidence="10">
    <location>
        <begin position="262"/>
        <end position="650"/>
    </location>
</feature>
<feature type="transmembrane region" description="Helical" evidence="8">
    <location>
        <begin position="273"/>
        <end position="300"/>
    </location>
</feature>
<feature type="transmembrane region" description="Helical" evidence="8">
    <location>
        <begin position="706"/>
        <end position="730"/>
    </location>
</feature>
<feature type="region of interest" description="Disordered" evidence="9">
    <location>
        <begin position="1"/>
        <end position="24"/>
    </location>
</feature>
<dbReference type="Pfam" id="PF04547">
    <property type="entry name" value="Anoctamin"/>
    <property type="match status" value="1"/>
</dbReference>